<dbReference type="AlphaFoldDB" id="A0AAV8WZH4"/>
<accession>A0AAV8WZH4</accession>
<dbReference type="Proteomes" id="UP001162156">
    <property type="component" value="Unassembled WGS sequence"/>
</dbReference>
<evidence type="ECO:0000313" key="1">
    <source>
        <dbReference type="EMBL" id="KAJ8931647.1"/>
    </source>
</evidence>
<comment type="caution">
    <text evidence="1">The sequence shown here is derived from an EMBL/GenBank/DDBJ whole genome shotgun (WGS) entry which is preliminary data.</text>
</comment>
<protein>
    <submittedName>
        <fullName evidence="1">Uncharacterized protein</fullName>
    </submittedName>
</protein>
<dbReference type="EMBL" id="JANEYF010004270">
    <property type="protein sequence ID" value="KAJ8931647.1"/>
    <property type="molecule type" value="Genomic_DNA"/>
</dbReference>
<reference evidence="1" key="1">
    <citation type="journal article" date="2023" name="Insect Mol. Biol.">
        <title>Genome sequencing provides insights into the evolution of gene families encoding plant cell wall-degrading enzymes in longhorned beetles.</title>
        <authorList>
            <person name="Shin N.R."/>
            <person name="Okamura Y."/>
            <person name="Kirsch R."/>
            <person name="Pauchet Y."/>
        </authorList>
    </citation>
    <scope>NUCLEOTIDE SEQUENCE</scope>
    <source>
        <strain evidence="1">RBIC_L_NR</strain>
    </source>
</reference>
<proteinExistence type="predicted"/>
<keyword evidence="2" id="KW-1185">Reference proteome</keyword>
<sequence>MLLEKGKGGHFLGKSLNEIQLDNNIYYSSESENEEARVSNVAQKGINELSIPSTSETNNRDLQVMDAEFEGIYY</sequence>
<gene>
    <name evidence="1" type="ORF">NQ314_015416</name>
</gene>
<name>A0AAV8WZH4_9CUCU</name>
<organism evidence="1 2">
    <name type="scientific">Rhamnusium bicolor</name>
    <dbReference type="NCBI Taxonomy" id="1586634"/>
    <lineage>
        <taxon>Eukaryota</taxon>
        <taxon>Metazoa</taxon>
        <taxon>Ecdysozoa</taxon>
        <taxon>Arthropoda</taxon>
        <taxon>Hexapoda</taxon>
        <taxon>Insecta</taxon>
        <taxon>Pterygota</taxon>
        <taxon>Neoptera</taxon>
        <taxon>Endopterygota</taxon>
        <taxon>Coleoptera</taxon>
        <taxon>Polyphaga</taxon>
        <taxon>Cucujiformia</taxon>
        <taxon>Chrysomeloidea</taxon>
        <taxon>Cerambycidae</taxon>
        <taxon>Lepturinae</taxon>
        <taxon>Rhagiini</taxon>
        <taxon>Rhamnusium</taxon>
    </lineage>
</organism>
<evidence type="ECO:0000313" key="2">
    <source>
        <dbReference type="Proteomes" id="UP001162156"/>
    </source>
</evidence>